<dbReference type="STRING" id="692275.M3D2W4"/>
<dbReference type="PANTHER" id="PTHR43374">
    <property type="entry name" value="FLAVIN PRENYLTRANSFERASE"/>
    <property type="match status" value="1"/>
</dbReference>
<dbReference type="GO" id="GO:0008270">
    <property type="term" value="F:zinc ion binding"/>
    <property type="evidence" value="ECO:0007669"/>
    <property type="project" value="InterPro"/>
</dbReference>
<protein>
    <recommendedName>
        <fullName evidence="4">Zn(2)-C6 fungal-type domain-containing protein</fullName>
    </recommendedName>
</protein>
<dbReference type="AlphaFoldDB" id="M3D2W4"/>
<dbReference type="Pfam" id="PF04082">
    <property type="entry name" value="Fungal_trans"/>
    <property type="match status" value="1"/>
</dbReference>
<evidence type="ECO:0000259" key="4">
    <source>
        <dbReference type="PROSITE" id="PS50048"/>
    </source>
</evidence>
<evidence type="ECO:0000313" key="5">
    <source>
        <dbReference type="EMBL" id="EMF12565.1"/>
    </source>
</evidence>
<dbReference type="Proteomes" id="UP000016931">
    <property type="component" value="Unassembled WGS sequence"/>
</dbReference>
<dbReference type="Pfam" id="PF00172">
    <property type="entry name" value="Zn_clus"/>
    <property type="match status" value="1"/>
</dbReference>
<evidence type="ECO:0000256" key="3">
    <source>
        <dbReference type="SAM" id="MobiDB-lite"/>
    </source>
</evidence>
<reference evidence="5 6" key="1">
    <citation type="journal article" date="2012" name="PLoS Pathog.">
        <title>Diverse lifestyles and strategies of plant pathogenesis encoded in the genomes of eighteen Dothideomycetes fungi.</title>
        <authorList>
            <person name="Ohm R.A."/>
            <person name="Feau N."/>
            <person name="Henrissat B."/>
            <person name="Schoch C.L."/>
            <person name="Horwitz B.A."/>
            <person name="Barry K.W."/>
            <person name="Condon B.J."/>
            <person name="Copeland A.C."/>
            <person name="Dhillon B."/>
            <person name="Glaser F."/>
            <person name="Hesse C.N."/>
            <person name="Kosti I."/>
            <person name="LaButti K."/>
            <person name="Lindquist E.A."/>
            <person name="Lucas S."/>
            <person name="Salamov A.A."/>
            <person name="Bradshaw R.E."/>
            <person name="Ciuffetti L."/>
            <person name="Hamelin R.C."/>
            <person name="Kema G.H.J."/>
            <person name="Lawrence C."/>
            <person name="Scott J.A."/>
            <person name="Spatafora J.W."/>
            <person name="Turgeon B.G."/>
            <person name="de Wit P.J.G.M."/>
            <person name="Zhong S."/>
            <person name="Goodwin S.B."/>
            <person name="Grigoriev I.V."/>
        </authorList>
    </citation>
    <scope>NUCLEOTIDE SEQUENCE [LARGE SCALE GENOMIC DNA]</scope>
    <source>
        <strain evidence="5 6">SO2202</strain>
    </source>
</reference>
<dbReference type="InterPro" id="IPR004507">
    <property type="entry name" value="UbiX-like"/>
</dbReference>
<dbReference type="PROSITE" id="PS00463">
    <property type="entry name" value="ZN2_CY6_FUNGAL_1"/>
    <property type="match status" value="1"/>
</dbReference>
<dbReference type="PANTHER" id="PTHR43374:SF1">
    <property type="entry name" value="FLAVIN PRENYLTRANSFERASE PAD1, MITOCHONDRIAL"/>
    <property type="match status" value="1"/>
</dbReference>
<dbReference type="GeneID" id="27902541"/>
<dbReference type="GO" id="GO:0006351">
    <property type="term" value="P:DNA-templated transcription"/>
    <property type="evidence" value="ECO:0007669"/>
    <property type="project" value="InterPro"/>
</dbReference>
<name>M3D2W4_SPHMS</name>
<dbReference type="Gene3D" id="4.10.240.10">
    <property type="entry name" value="Zn(2)-C6 fungal-type DNA-binding domain"/>
    <property type="match status" value="1"/>
</dbReference>
<dbReference type="OMA" id="TQTQWAK"/>
<organism evidence="5 6">
    <name type="scientific">Sphaerulina musiva (strain SO2202)</name>
    <name type="common">Poplar stem canker fungus</name>
    <name type="synonym">Septoria musiva</name>
    <dbReference type="NCBI Taxonomy" id="692275"/>
    <lineage>
        <taxon>Eukaryota</taxon>
        <taxon>Fungi</taxon>
        <taxon>Dikarya</taxon>
        <taxon>Ascomycota</taxon>
        <taxon>Pezizomycotina</taxon>
        <taxon>Dothideomycetes</taxon>
        <taxon>Dothideomycetidae</taxon>
        <taxon>Mycosphaerellales</taxon>
        <taxon>Mycosphaerellaceae</taxon>
        <taxon>Sphaerulina</taxon>
    </lineage>
</organism>
<dbReference type="OrthoDB" id="1747771at2759"/>
<dbReference type="GO" id="GO:0016831">
    <property type="term" value="F:carboxy-lyase activity"/>
    <property type="evidence" value="ECO:0007669"/>
    <property type="project" value="TreeGrafter"/>
</dbReference>
<feature type="region of interest" description="Disordered" evidence="3">
    <location>
        <begin position="167"/>
        <end position="195"/>
    </location>
</feature>
<feature type="region of interest" description="Disordered" evidence="3">
    <location>
        <begin position="1"/>
        <end position="34"/>
    </location>
</feature>
<dbReference type="CDD" id="cd12148">
    <property type="entry name" value="fungal_TF_MHR"/>
    <property type="match status" value="1"/>
</dbReference>
<feature type="compositionally biased region" description="Low complexity" evidence="3">
    <location>
        <begin position="12"/>
        <end position="34"/>
    </location>
</feature>
<keyword evidence="2" id="KW-0539">Nucleus</keyword>
<dbReference type="HOGENOM" id="CLU_014095_0_1_1"/>
<accession>M3D2W4</accession>
<evidence type="ECO:0000256" key="2">
    <source>
        <dbReference type="ARBA" id="ARBA00023242"/>
    </source>
</evidence>
<dbReference type="SMART" id="SM00906">
    <property type="entry name" value="Fungal_trans"/>
    <property type="match status" value="1"/>
</dbReference>
<keyword evidence="6" id="KW-1185">Reference proteome</keyword>
<gene>
    <name evidence="5" type="ORF">SEPMUDRAFT_149198</name>
</gene>
<feature type="domain" description="Zn(2)-C6 fungal-type" evidence="4">
    <location>
        <begin position="68"/>
        <end position="99"/>
    </location>
</feature>
<keyword evidence="1" id="KW-0479">Metal-binding</keyword>
<feature type="compositionally biased region" description="Polar residues" evidence="3">
    <location>
        <begin position="179"/>
        <end position="188"/>
    </location>
</feature>
<dbReference type="InterPro" id="IPR007219">
    <property type="entry name" value="XnlR_reg_dom"/>
</dbReference>
<dbReference type="InterPro" id="IPR036864">
    <property type="entry name" value="Zn2-C6_fun-type_DNA-bd_sf"/>
</dbReference>
<dbReference type="InterPro" id="IPR001138">
    <property type="entry name" value="Zn2Cys6_DnaBD"/>
</dbReference>
<dbReference type="SUPFAM" id="SSF57701">
    <property type="entry name" value="Zn2/Cys6 DNA-binding domain"/>
    <property type="match status" value="1"/>
</dbReference>
<dbReference type="eggNOG" id="ENOG502SIWN">
    <property type="taxonomic scope" value="Eukaryota"/>
</dbReference>
<evidence type="ECO:0000313" key="6">
    <source>
        <dbReference type="Proteomes" id="UP000016931"/>
    </source>
</evidence>
<evidence type="ECO:0000256" key="1">
    <source>
        <dbReference type="ARBA" id="ARBA00022723"/>
    </source>
</evidence>
<feature type="compositionally biased region" description="Basic and acidic residues" evidence="3">
    <location>
        <begin position="167"/>
        <end position="177"/>
    </location>
</feature>
<proteinExistence type="predicted"/>
<dbReference type="GO" id="GO:0003677">
    <property type="term" value="F:DNA binding"/>
    <property type="evidence" value="ECO:0007669"/>
    <property type="project" value="InterPro"/>
</dbReference>
<dbReference type="EMBL" id="KB456264">
    <property type="protein sequence ID" value="EMF12565.1"/>
    <property type="molecule type" value="Genomic_DNA"/>
</dbReference>
<dbReference type="RefSeq" id="XP_016760686.1">
    <property type="nucleotide sequence ID" value="XM_016905404.1"/>
</dbReference>
<dbReference type="SMART" id="SM00066">
    <property type="entry name" value="GAL4"/>
    <property type="match status" value="1"/>
</dbReference>
<dbReference type="PROSITE" id="PS50048">
    <property type="entry name" value="ZN2_CY6_FUNGAL_2"/>
    <property type="match status" value="1"/>
</dbReference>
<dbReference type="CDD" id="cd00067">
    <property type="entry name" value="GAL4"/>
    <property type="match status" value="1"/>
</dbReference>
<sequence length="758" mass="82803">MDPQLAGLESYNNNNNNTNSPNNPNNTNNNINHNDPGAVAVAVPVPAPPQQEVDEFLRKKRKAREHKACYPCRQRKVKCDLSRPCQTCRDRDHPELCSYHPPNKRQNVDGHPPAAMMGDAPAGPLLTAPPGPGYVAVGTGQLDMLFRQLHSLENAITELRREVRRNTGDHSGMHESDATESSNGLRSQNHTDLHGLHTRNESGEIVHLGGGSVPAMLYALSQGQTPGAQEQQQLQEFLGKSVLPMFGLDNESATYPFVDLWGLPHGSLQRARELARALPNDNQIMTLFGSYRDLGYIIYPGIADMKQLENELTGFLITRSSYQNLDDGVSENTIYGNSFYWLGMLFAVLASGAQCSALTRKERELTSQVYVCCGFECLRFTNFLSQPHAESIQALLIIGNVMTNNMNAGTAWSLLGLTIRLAQGLGLHQACPPHNTHDVVLPRSRIWWAVVWQDSLLSITYDRNASLDVNTMAMPQNFGPVSSYHASMYRMCKVGLDIVRDRAKAASSRDAVARIHQHREEIASIMRDSAEHLRDSRQCTSSQETLEHWALYLHTSYAMSELCRPAISPRTSSELVKAFKQVCVENLINTVEAFLGLNNITFFARQSWAAVHRALSSALLIGIIGEHRTNDRARRLIARFIALMSDITSTVDPSEISAPVKRGVAALRKLNIEEVRSGSFGDAASLASPVDGGGGGGGGGVGGAVGGSDAKFDRSQIFTPANSESAGTVDEENSPYSVLNSILWGNNNGALSGVNPPV</sequence>
<dbReference type="GO" id="GO:0000981">
    <property type="term" value="F:DNA-binding transcription factor activity, RNA polymerase II-specific"/>
    <property type="evidence" value="ECO:0007669"/>
    <property type="project" value="InterPro"/>
</dbReference>